<dbReference type="EMBL" id="JBHLUH010000061">
    <property type="protein sequence ID" value="MFC0531850.1"/>
    <property type="molecule type" value="Genomic_DNA"/>
</dbReference>
<evidence type="ECO:0000313" key="4">
    <source>
        <dbReference type="Proteomes" id="UP001589867"/>
    </source>
</evidence>
<name>A0ABV6MAU4_9ACTN</name>
<sequence>MGRHTAGRIGRSLRWAAAAAVGAAASIAAVAPASAAPADITGGTLDWGFKASFRAYVSTGNGNPPIGVSDGATRNADGTFRFTATGGTYDAATGATTVHYGGTVVFSYPAHFFEITLSNPTVVLNGTSGSLLGDVDLEVSGGGFEPVHVEQAEIATIALAEPAVAGDTVTWSNLATTMTETGASAFAGFYTAGTALDPLSFAVTAPGGGGEPTGPAVSVTPVSNLDPAGATVTVNGSGFNAAGAGVYVVFGPKRADYWTNAAYYKSAKWVRAGGADVLNPDGTFSTTLEVSATYTDGTGTAVDCNATPCYVLTFAAHGSADRSQDTETAITFAGSGEPGGTAAEQEITAQVLATGPLTLTSAGGSVALSAVQPGAVATGGLNAVTVKDLRGTNAGWSLVGQVEAFSSPLGGTIAADNLGWTPSASVVEDGLAGGAGTVTPGGVAEPGSGLGTARTLCSSAAGVSAGQFQCGADLGLGVPASTVPGDYTATLTLTLS</sequence>
<dbReference type="Pfam" id="PF04213">
    <property type="entry name" value="HtaA"/>
    <property type="match status" value="1"/>
</dbReference>
<dbReference type="RefSeq" id="WP_377257004.1">
    <property type="nucleotide sequence ID" value="NZ_JBHLUH010000061.1"/>
</dbReference>
<gene>
    <name evidence="3" type="ORF">ACFFIA_29795</name>
</gene>
<dbReference type="SUPFAM" id="SSF49319">
    <property type="entry name" value="Actinoxanthin-like"/>
    <property type="match status" value="1"/>
</dbReference>
<keyword evidence="4" id="KW-1185">Reference proteome</keyword>
<evidence type="ECO:0000256" key="1">
    <source>
        <dbReference type="SAM" id="SignalP"/>
    </source>
</evidence>
<dbReference type="Proteomes" id="UP001589867">
    <property type="component" value="Unassembled WGS sequence"/>
</dbReference>
<dbReference type="InterPro" id="IPR007331">
    <property type="entry name" value="Htaa"/>
</dbReference>
<feature type="signal peptide" evidence="1">
    <location>
        <begin position="1"/>
        <end position="35"/>
    </location>
</feature>
<evidence type="ECO:0000313" key="3">
    <source>
        <dbReference type="EMBL" id="MFC0531850.1"/>
    </source>
</evidence>
<accession>A0ABV6MAU4</accession>
<protein>
    <submittedName>
        <fullName evidence="3">HtaA domain-containing protein</fullName>
    </submittedName>
</protein>
<proteinExistence type="predicted"/>
<comment type="caution">
    <text evidence="3">The sequence shown here is derived from an EMBL/GenBank/DDBJ whole genome shotgun (WGS) entry which is preliminary data.</text>
</comment>
<keyword evidence="1" id="KW-0732">Signal</keyword>
<dbReference type="InterPro" id="IPR027273">
    <property type="entry name" value="Neocarzinostatin-like"/>
</dbReference>
<dbReference type="Gene3D" id="2.60.40.230">
    <property type="entry name" value="Neocarzinostatin-like"/>
    <property type="match status" value="1"/>
</dbReference>
<reference evidence="3 4" key="1">
    <citation type="submission" date="2024-09" db="EMBL/GenBank/DDBJ databases">
        <authorList>
            <person name="Sun Q."/>
            <person name="Mori K."/>
        </authorList>
    </citation>
    <scope>NUCLEOTIDE SEQUENCE [LARGE SCALE GENOMIC DNA]</scope>
    <source>
        <strain evidence="3 4">TBRC 3947</strain>
    </source>
</reference>
<evidence type="ECO:0000259" key="2">
    <source>
        <dbReference type="Pfam" id="PF04213"/>
    </source>
</evidence>
<feature type="domain" description="Htaa" evidence="2">
    <location>
        <begin position="42"/>
        <end position="201"/>
    </location>
</feature>
<feature type="chain" id="PRO_5046319595" evidence="1">
    <location>
        <begin position="36"/>
        <end position="496"/>
    </location>
</feature>
<organism evidence="3 4">
    <name type="scientific">Phytohabitans kaempferiae</name>
    <dbReference type="NCBI Taxonomy" id="1620943"/>
    <lineage>
        <taxon>Bacteria</taxon>
        <taxon>Bacillati</taxon>
        <taxon>Actinomycetota</taxon>
        <taxon>Actinomycetes</taxon>
        <taxon>Micromonosporales</taxon>
        <taxon>Micromonosporaceae</taxon>
    </lineage>
</organism>